<reference evidence="2" key="1">
    <citation type="submission" date="2020-02" db="EMBL/GenBank/DDBJ databases">
        <authorList>
            <person name="Meier V. D."/>
        </authorList>
    </citation>
    <scope>NUCLEOTIDE SEQUENCE</scope>
    <source>
        <strain evidence="2">AVDCRST_MAG73</strain>
    </source>
</reference>
<feature type="non-terminal residue" evidence="2">
    <location>
        <position position="46"/>
    </location>
</feature>
<gene>
    <name evidence="2" type="ORF">AVDCRST_MAG73-2408</name>
</gene>
<proteinExistence type="predicted"/>
<accession>A0A6J4UFF3</accession>
<name>A0A6J4UFF3_9BACT</name>
<sequence>ANGSAAEPDVGPPATPNRWLPGDRAGHRDRDGHRYRKLDAARAGWL</sequence>
<dbReference type="EMBL" id="CADCWE010000156">
    <property type="protein sequence ID" value="CAA9545933.1"/>
    <property type="molecule type" value="Genomic_DNA"/>
</dbReference>
<feature type="region of interest" description="Disordered" evidence="1">
    <location>
        <begin position="1"/>
        <end position="46"/>
    </location>
</feature>
<feature type="non-terminal residue" evidence="2">
    <location>
        <position position="1"/>
    </location>
</feature>
<evidence type="ECO:0000313" key="2">
    <source>
        <dbReference type="EMBL" id="CAA9545933.1"/>
    </source>
</evidence>
<protein>
    <submittedName>
        <fullName evidence="2">Uncharacterized protein</fullName>
    </submittedName>
</protein>
<evidence type="ECO:0000256" key="1">
    <source>
        <dbReference type="SAM" id="MobiDB-lite"/>
    </source>
</evidence>
<dbReference type="AlphaFoldDB" id="A0A6J4UFF3"/>
<feature type="compositionally biased region" description="Basic and acidic residues" evidence="1">
    <location>
        <begin position="24"/>
        <end position="40"/>
    </location>
</feature>
<organism evidence="2">
    <name type="scientific">uncultured Thermomicrobiales bacterium</name>
    <dbReference type="NCBI Taxonomy" id="1645740"/>
    <lineage>
        <taxon>Bacteria</taxon>
        <taxon>Pseudomonadati</taxon>
        <taxon>Thermomicrobiota</taxon>
        <taxon>Thermomicrobia</taxon>
        <taxon>Thermomicrobiales</taxon>
        <taxon>environmental samples</taxon>
    </lineage>
</organism>